<dbReference type="CTD" id="44297"/>
<dbReference type="GO" id="GO:0005576">
    <property type="term" value="C:extracellular region"/>
    <property type="evidence" value="ECO:0007669"/>
    <property type="project" value="UniProtKB-SubCell"/>
</dbReference>
<dbReference type="InterPro" id="IPR002469">
    <property type="entry name" value="Peptidase_S9B_N"/>
</dbReference>
<dbReference type="Pfam" id="PF00930">
    <property type="entry name" value="DPPIV_N"/>
    <property type="match status" value="2"/>
</dbReference>
<dbReference type="PANTHER" id="PTHR11731:SF154">
    <property type="entry name" value="VENOM DIPEPTIDYL PEPTIDASE 4-LIKE PROTEIN"/>
    <property type="match status" value="1"/>
</dbReference>
<dbReference type="SUPFAM" id="SSF82171">
    <property type="entry name" value="DPP6 N-terminal domain-like"/>
    <property type="match status" value="1"/>
</dbReference>
<keyword evidence="7" id="KW-0812">Transmembrane</keyword>
<dbReference type="GO" id="GO:0006508">
    <property type="term" value="P:proteolysis"/>
    <property type="evidence" value="ECO:0007669"/>
    <property type="project" value="InterPro"/>
</dbReference>
<dbReference type="Pfam" id="PF00326">
    <property type="entry name" value="Peptidase_S9"/>
    <property type="match status" value="1"/>
</dbReference>
<evidence type="ECO:0000256" key="7">
    <source>
        <dbReference type="SAM" id="Phobius"/>
    </source>
</evidence>
<keyword evidence="7" id="KW-0472">Membrane</keyword>
<dbReference type="GO" id="GO:0005886">
    <property type="term" value="C:plasma membrane"/>
    <property type="evidence" value="ECO:0007669"/>
    <property type="project" value="TreeGrafter"/>
</dbReference>
<dbReference type="Gene3D" id="2.140.10.30">
    <property type="entry name" value="Dipeptidylpeptidase IV, N-terminal domain"/>
    <property type="match status" value="2"/>
</dbReference>
<evidence type="ECO:0000256" key="5">
    <source>
        <dbReference type="ARBA" id="ARBA00023180"/>
    </source>
</evidence>
<comment type="similarity">
    <text evidence="2">Belongs to the peptidase S9B family. DPPIV subfamily.</text>
</comment>
<sequence>MSHVKARWVDDCAISLLEGTKGDGSCWETESEGNSDIEALPLIHDKQWLKPEIAAMRQDETTRINRTSFDIGSRTELMTKNNRRNWRRLLVGGLIAILVLALLITAIILLTSSPNSPNAPTPTASKITLDDWLFGSLTTKPFNGTWINDDQILYRDEPGNLMVYSIENASARVLMPTSQPALSSSFDHQLSPDGNYLLLASNYQKFYRHTYLAQYRIVNVKTLTEKLLTVGNSTIQQLATWTGHGNGLVYVNQNNIYYRPEAEVMIDYQITNTGVFGKIYNAVPDWVYEGELMCFNKSGTTNPTVKLFYVDLEKVENSGNNISLIEIKYPPQLANSERILAAVAFPTETLVSATWMNRVQNHAYFHLYNVETSVYTTALDYHEKHGWIEQFTPPHFSRDGKTFILILPQKQSSDNDYWSHLVMVTNTATGTTRALTSGTFVVTEIVAWDQDNYLVYYLATVPGDPGQQHLYRVSTLEMVSVPECLSCGVKSDADGTYCLYNEAELSPDNSHYILTCAGPGVPDVSIYNSMNTSKVVTWENNAGVAKEIAKKSRPLVKRFTVPVGGGFEAQVRLLIPPGADLTGTTKYPMLVYVYGGPDTYQVTEKFHIDWGTYLVTNKDIIYAAIDGRGSGLKGSAMLFAGYRNLGTVEIYDQINVTRHLQENFSFIDKTRTAIWGWSYGGYAAGMSLAMDRDAVFKCGMSVAPVTDWALYDSIYTERFMGLPKVSDNLHGYEQGQLLNKVDNIKSNSYYLIHGTFDDNVHYQQSLLLAKVLEQKDILFRQQTYTDEDHGIAQSRSHLYHSMENFLDDCLIKL</sequence>
<evidence type="ECO:0000259" key="9">
    <source>
        <dbReference type="Pfam" id="PF00930"/>
    </source>
</evidence>
<protein>
    <recommendedName>
        <fullName evidence="6">Venom dipeptidyl peptidase 4</fullName>
    </recommendedName>
</protein>
<keyword evidence="10" id="KW-1185">Reference proteome</keyword>
<feature type="domain" description="Dipeptidylpeptidase IV N-terminal" evidence="9">
    <location>
        <begin position="191"/>
        <end position="294"/>
    </location>
</feature>
<dbReference type="GO" id="GO:0008236">
    <property type="term" value="F:serine-type peptidase activity"/>
    <property type="evidence" value="ECO:0007669"/>
    <property type="project" value="InterPro"/>
</dbReference>
<evidence type="ECO:0000256" key="6">
    <source>
        <dbReference type="ARBA" id="ARBA00072929"/>
    </source>
</evidence>
<evidence type="ECO:0000256" key="4">
    <source>
        <dbReference type="ARBA" id="ARBA00022729"/>
    </source>
</evidence>
<gene>
    <name evidence="11" type="primary">ome</name>
</gene>
<feature type="transmembrane region" description="Helical" evidence="7">
    <location>
        <begin position="89"/>
        <end position="110"/>
    </location>
</feature>
<dbReference type="AlphaFoldDB" id="A0A9R1SYN7"/>
<accession>A0A9R1SYN7</accession>
<reference evidence="11" key="1">
    <citation type="submission" date="2025-08" db="UniProtKB">
        <authorList>
            <consortium name="RefSeq"/>
        </authorList>
    </citation>
    <scope>IDENTIFICATION</scope>
    <source>
        <strain evidence="11">USDA-PBARC FA_bdor</strain>
        <tissue evidence="11">Whole organism</tissue>
    </source>
</reference>
<dbReference type="GeneID" id="105264388"/>
<dbReference type="SUPFAM" id="SSF53474">
    <property type="entry name" value="alpha/beta-Hydrolases"/>
    <property type="match status" value="1"/>
</dbReference>
<evidence type="ECO:0000256" key="3">
    <source>
        <dbReference type="ARBA" id="ARBA00022525"/>
    </source>
</evidence>
<keyword evidence="7" id="KW-1133">Transmembrane helix</keyword>
<dbReference type="InterPro" id="IPR029058">
    <property type="entry name" value="AB_hydrolase_fold"/>
</dbReference>
<organism evidence="10 11">
    <name type="scientific">Fopius arisanus</name>
    <dbReference type="NCBI Taxonomy" id="64838"/>
    <lineage>
        <taxon>Eukaryota</taxon>
        <taxon>Metazoa</taxon>
        <taxon>Ecdysozoa</taxon>
        <taxon>Arthropoda</taxon>
        <taxon>Hexapoda</taxon>
        <taxon>Insecta</taxon>
        <taxon>Pterygota</taxon>
        <taxon>Neoptera</taxon>
        <taxon>Endopterygota</taxon>
        <taxon>Hymenoptera</taxon>
        <taxon>Apocrita</taxon>
        <taxon>Ichneumonoidea</taxon>
        <taxon>Braconidae</taxon>
        <taxon>Opiinae</taxon>
        <taxon>Fopius</taxon>
    </lineage>
</organism>
<evidence type="ECO:0000256" key="1">
    <source>
        <dbReference type="ARBA" id="ARBA00004613"/>
    </source>
</evidence>
<evidence type="ECO:0000313" key="11">
    <source>
        <dbReference type="RefSeq" id="XP_011299526.1"/>
    </source>
</evidence>
<evidence type="ECO:0000313" key="10">
    <source>
        <dbReference type="Proteomes" id="UP000694866"/>
    </source>
</evidence>
<comment type="subcellular location">
    <subcellularLocation>
        <location evidence="1">Secreted</location>
    </subcellularLocation>
</comment>
<dbReference type="InterPro" id="IPR050278">
    <property type="entry name" value="Serine_Prot_S9B/DPPIV"/>
</dbReference>
<dbReference type="FunFam" id="3.40.50.1820:FF:000003">
    <property type="entry name" value="Dipeptidyl peptidase 4"/>
    <property type="match status" value="1"/>
</dbReference>
<keyword evidence="4" id="KW-0732">Signal</keyword>
<feature type="domain" description="Peptidase S9 prolyl oligopeptidase catalytic" evidence="8">
    <location>
        <begin position="607"/>
        <end position="810"/>
    </location>
</feature>
<dbReference type="RefSeq" id="XP_011299526.1">
    <property type="nucleotide sequence ID" value="XM_011301224.1"/>
</dbReference>
<name>A0A9R1SYN7_9HYME</name>
<keyword evidence="5" id="KW-0325">Glycoprotein</keyword>
<keyword evidence="3" id="KW-0964">Secreted</keyword>
<dbReference type="GO" id="GO:0008239">
    <property type="term" value="F:dipeptidyl-peptidase activity"/>
    <property type="evidence" value="ECO:0007669"/>
    <property type="project" value="TreeGrafter"/>
</dbReference>
<dbReference type="KEGG" id="fas:105264388"/>
<dbReference type="PANTHER" id="PTHR11731">
    <property type="entry name" value="PROTEASE FAMILY S9B,C DIPEPTIDYL-PEPTIDASE IV-RELATED"/>
    <property type="match status" value="1"/>
</dbReference>
<evidence type="ECO:0000259" key="8">
    <source>
        <dbReference type="Pfam" id="PF00326"/>
    </source>
</evidence>
<dbReference type="InterPro" id="IPR001375">
    <property type="entry name" value="Peptidase_S9_cat"/>
</dbReference>
<proteinExistence type="inferred from homology"/>
<dbReference type="Proteomes" id="UP000694866">
    <property type="component" value="Unplaced"/>
</dbReference>
<dbReference type="OrthoDB" id="16520at2759"/>
<dbReference type="Gene3D" id="3.40.50.1820">
    <property type="entry name" value="alpha/beta hydrolase"/>
    <property type="match status" value="1"/>
</dbReference>
<feature type="domain" description="Dipeptidylpeptidase IV N-terminal" evidence="9">
    <location>
        <begin position="297"/>
        <end position="522"/>
    </location>
</feature>
<evidence type="ECO:0000256" key="2">
    <source>
        <dbReference type="ARBA" id="ARBA00010036"/>
    </source>
</evidence>